<accession>A0ABY6DJ48</accession>
<keyword evidence="1" id="KW-0560">Oxidoreductase</keyword>
<organism evidence="1 2">
    <name type="scientific">Roseovarius pelagicus</name>
    <dbReference type="NCBI Taxonomy" id="2980108"/>
    <lineage>
        <taxon>Bacteria</taxon>
        <taxon>Pseudomonadati</taxon>
        <taxon>Pseudomonadota</taxon>
        <taxon>Alphaproteobacteria</taxon>
        <taxon>Rhodobacterales</taxon>
        <taxon>Roseobacteraceae</taxon>
        <taxon>Roseovarius</taxon>
    </lineage>
</organism>
<dbReference type="InterPro" id="IPR010195">
    <property type="entry name" value="Uncharacterised_peroxidase-rel"/>
</dbReference>
<evidence type="ECO:0000313" key="1">
    <source>
        <dbReference type="EMBL" id="UXX83810.1"/>
    </source>
</evidence>
<dbReference type="RefSeq" id="WP_263048289.1">
    <property type="nucleotide sequence ID" value="NZ_CP106738.1"/>
</dbReference>
<dbReference type="SUPFAM" id="SSF69118">
    <property type="entry name" value="AhpD-like"/>
    <property type="match status" value="1"/>
</dbReference>
<proteinExistence type="predicted"/>
<keyword evidence="2" id="KW-1185">Reference proteome</keyword>
<dbReference type="EMBL" id="CP106738">
    <property type="protein sequence ID" value="UXX83810.1"/>
    <property type="molecule type" value="Genomic_DNA"/>
</dbReference>
<dbReference type="InterPro" id="IPR029032">
    <property type="entry name" value="AhpD-like"/>
</dbReference>
<gene>
    <name evidence="1" type="ORF">N7U68_03890</name>
</gene>
<dbReference type="Proteomes" id="UP001064087">
    <property type="component" value="Chromosome"/>
</dbReference>
<dbReference type="NCBIfam" id="TIGR01926">
    <property type="entry name" value="peroxid_rel"/>
    <property type="match status" value="1"/>
</dbReference>
<dbReference type="Gene3D" id="1.20.1290.10">
    <property type="entry name" value="AhpD-like"/>
    <property type="match status" value="1"/>
</dbReference>
<sequence>MNSNDMRNAFAIEIQTAHPDSRRARSLTPAVVVQGDWDVFSRGTRAMTAWISMISDEEAGPELRDVLTLARTPHGTVDNVMRVHSHRPSTMRGHVVLYRAALHDPANTLPTWLQEVISSWVSILNDCPYSLANHWTNAAHLIGDADRAEEIRAALDQRRPQDVFDGRELALMEYTEKLTLRPGQMCQSDVQALRDAGLDDGEILEANQIIGYFNYVNRLLNGLGVTTDGDVVGYYKKD</sequence>
<name>A0ABY6DJ48_9RHOB</name>
<evidence type="ECO:0000313" key="2">
    <source>
        <dbReference type="Proteomes" id="UP001064087"/>
    </source>
</evidence>
<protein>
    <submittedName>
        <fullName evidence="1">Peroxidase-related enzyme</fullName>
    </submittedName>
</protein>
<dbReference type="GO" id="GO:0004601">
    <property type="term" value="F:peroxidase activity"/>
    <property type="evidence" value="ECO:0007669"/>
    <property type="project" value="UniProtKB-KW"/>
</dbReference>
<dbReference type="PANTHER" id="PTHR35446:SF2">
    <property type="entry name" value="CARBOXYMUCONOLACTONE DECARBOXYLASE-LIKE DOMAIN-CONTAINING PROTEIN"/>
    <property type="match status" value="1"/>
</dbReference>
<reference evidence="1" key="1">
    <citation type="submission" date="2022-10" db="EMBL/GenBank/DDBJ databases">
        <title>Roseovarius pelagicus sp. nov., isolated from Arctic seawater.</title>
        <authorList>
            <person name="Hong Y.W."/>
            <person name="Hwang C.Y."/>
        </authorList>
    </citation>
    <scope>NUCLEOTIDE SEQUENCE</scope>
    <source>
        <strain evidence="1">HL-MP18</strain>
    </source>
</reference>
<keyword evidence="1" id="KW-0575">Peroxidase</keyword>
<dbReference type="PANTHER" id="PTHR35446">
    <property type="entry name" value="SI:CH211-175M2.5"/>
    <property type="match status" value="1"/>
</dbReference>